<dbReference type="SUPFAM" id="SSF81442">
    <property type="entry name" value="Cytochrome c oxidase subunit I-like"/>
    <property type="match status" value="1"/>
</dbReference>
<evidence type="ECO:0000256" key="1">
    <source>
        <dbReference type="SAM" id="Phobius"/>
    </source>
</evidence>
<keyword evidence="3" id="KW-1185">Reference proteome</keyword>
<evidence type="ECO:0000313" key="2">
    <source>
        <dbReference type="EMBL" id="SDP61746.1"/>
    </source>
</evidence>
<dbReference type="Gene3D" id="1.20.210.10">
    <property type="entry name" value="Cytochrome c oxidase-like, subunit I domain"/>
    <property type="match status" value="1"/>
</dbReference>
<feature type="transmembrane region" description="Helical" evidence="1">
    <location>
        <begin position="34"/>
        <end position="54"/>
    </location>
</feature>
<sequence>MIFSIVRINMVFMLVSPNILKVERGRAKMIGIRFIKMAVIYFVIGVSMGLYMSIVHSYTLTSVHVHINLLGWVSMAIIGTVYCLFPAAASTKLAKVQFWLYNIFLPIMMIGLAFVVNGNEALIPAVAVGGTILVISVILLAINIIIHVKPGTNHNVGPNHTTYL</sequence>
<keyword evidence="1" id="KW-0472">Membrane</keyword>
<name>A0A1H0U7D7_9BACI</name>
<dbReference type="Proteomes" id="UP000199159">
    <property type="component" value="Unassembled WGS sequence"/>
</dbReference>
<dbReference type="InterPro" id="IPR036927">
    <property type="entry name" value="Cyt_c_oxase-like_su1_sf"/>
</dbReference>
<dbReference type="EMBL" id="FNJU01000004">
    <property type="protein sequence ID" value="SDP61746.1"/>
    <property type="molecule type" value="Genomic_DNA"/>
</dbReference>
<evidence type="ECO:0008006" key="4">
    <source>
        <dbReference type="Google" id="ProtNLM"/>
    </source>
</evidence>
<feature type="transmembrane region" description="Helical" evidence="1">
    <location>
        <begin position="98"/>
        <end position="116"/>
    </location>
</feature>
<proteinExistence type="predicted"/>
<feature type="transmembrane region" description="Helical" evidence="1">
    <location>
        <begin position="122"/>
        <end position="146"/>
    </location>
</feature>
<feature type="transmembrane region" description="Helical" evidence="1">
    <location>
        <begin position="66"/>
        <end position="86"/>
    </location>
</feature>
<evidence type="ECO:0000313" key="3">
    <source>
        <dbReference type="Proteomes" id="UP000199159"/>
    </source>
</evidence>
<accession>A0A1H0U7D7</accession>
<dbReference type="AlphaFoldDB" id="A0A1H0U7D7"/>
<organism evidence="2 3">
    <name type="scientific">Litchfieldia salsa</name>
    <dbReference type="NCBI Taxonomy" id="930152"/>
    <lineage>
        <taxon>Bacteria</taxon>
        <taxon>Bacillati</taxon>
        <taxon>Bacillota</taxon>
        <taxon>Bacilli</taxon>
        <taxon>Bacillales</taxon>
        <taxon>Bacillaceae</taxon>
        <taxon>Litchfieldia</taxon>
    </lineage>
</organism>
<dbReference type="STRING" id="930152.SAMN05216565_104182"/>
<keyword evidence="1" id="KW-1133">Transmembrane helix</keyword>
<gene>
    <name evidence="2" type="ORF">SAMN05216565_104182</name>
</gene>
<protein>
    <recommendedName>
        <fullName evidence="4">Cytochrome-c oxidase</fullName>
    </recommendedName>
</protein>
<reference evidence="3" key="1">
    <citation type="submission" date="2016-10" db="EMBL/GenBank/DDBJ databases">
        <authorList>
            <person name="Varghese N."/>
            <person name="Submissions S."/>
        </authorList>
    </citation>
    <scope>NUCLEOTIDE SEQUENCE [LARGE SCALE GENOMIC DNA]</scope>
    <source>
        <strain evidence="3">IBRC-M10078</strain>
    </source>
</reference>
<keyword evidence="1" id="KW-0812">Transmembrane</keyword>